<keyword evidence="2" id="KW-1185">Reference proteome</keyword>
<evidence type="ECO:0000313" key="1">
    <source>
        <dbReference type="EMBL" id="SJN34722.1"/>
    </source>
</evidence>
<gene>
    <name evidence="1" type="ORF">FM119_09090</name>
</gene>
<dbReference type="Proteomes" id="UP000196778">
    <property type="component" value="Unassembled WGS sequence"/>
</dbReference>
<dbReference type="InterPro" id="IPR029063">
    <property type="entry name" value="SAM-dependent_MTases_sf"/>
</dbReference>
<evidence type="ECO:0000313" key="2">
    <source>
        <dbReference type="Proteomes" id="UP000196778"/>
    </source>
</evidence>
<sequence>MIVELGAGSGVGTRVIAAESRARVWAVEPGLVGRAVLLARVSDDPSLRDRVTVVAGAIPEGLSMLPGGIDGVVCAHMLGHVIRDDRRELFGWLGEHLTASGGCLVTTQERVDPAPDAPRDVTVRRRVGQYEYRAVYVAADAEGVFRSRYEVWSGGVRLRAETSVGRWERLSADDIAEELRGTVLRLDVLDSGVAVIRRAGPETE</sequence>
<accession>A0A1R4JRX1</accession>
<dbReference type="AlphaFoldDB" id="A0A1R4JRX1"/>
<protein>
    <submittedName>
        <fullName evidence="1">Yersiniabactin synthetase, thiazolinyl reductase component Irp3</fullName>
    </submittedName>
</protein>
<organism evidence="1 2">
    <name type="scientific">Mycetocola reblochoni REB411</name>
    <dbReference type="NCBI Taxonomy" id="1255698"/>
    <lineage>
        <taxon>Bacteria</taxon>
        <taxon>Bacillati</taxon>
        <taxon>Actinomycetota</taxon>
        <taxon>Actinomycetes</taxon>
        <taxon>Micrococcales</taxon>
        <taxon>Microbacteriaceae</taxon>
        <taxon>Mycetocola</taxon>
    </lineage>
</organism>
<dbReference type="EMBL" id="FUKR01000051">
    <property type="protein sequence ID" value="SJN34722.1"/>
    <property type="molecule type" value="Genomic_DNA"/>
</dbReference>
<proteinExistence type="predicted"/>
<dbReference type="SUPFAM" id="SSF53335">
    <property type="entry name" value="S-adenosyl-L-methionine-dependent methyltransferases"/>
    <property type="match status" value="1"/>
</dbReference>
<name>A0A1R4JRX1_9MICO</name>
<dbReference type="CDD" id="cd02440">
    <property type="entry name" value="AdoMet_MTases"/>
    <property type="match status" value="1"/>
</dbReference>
<reference evidence="2" key="1">
    <citation type="submission" date="2017-02" db="EMBL/GenBank/DDBJ databases">
        <authorList>
            <person name="Dridi B."/>
        </authorList>
    </citation>
    <scope>NUCLEOTIDE SEQUENCE [LARGE SCALE GENOMIC DNA]</scope>
    <source>
        <strain evidence="2">EB411</strain>
    </source>
</reference>
<dbReference type="Gene3D" id="3.40.50.150">
    <property type="entry name" value="Vaccinia Virus protein VP39"/>
    <property type="match status" value="1"/>
</dbReference>